<evidence type="ECO:0000313" key="6">
    <source>
        <dbReference type="Proteomes" id="UP001592582"/>
    </source>
</evidence>
<proteinExistence type="predicted"/>
<feature type="region of interest" description="Disordered" evidence="1">
    <location>
        <begin position="80"/>
        <end position="101"/>
    </location>
</feature>
<comment type="caution">
    <text evidence="3">The sequence shown here is derived from an EMBL/GenBank/DDBJ whole genome shotgun (WGS) entry which is preliminary data.</text>
</comment>
<dbReference type="RefSeq" id="WP_380512478.1">
    <property type="nucleotide sequence ID" value="NZ_JBHEZX010000010.1"/>
</dbReference>
<reference evidence="5 6" key="1">
    <citation type="submission" date="2024-09" db="EMBL/GenBank/DDBJ databases">
        <authorList>
            <person name="Lee S.D."/>
        </authorList>
    </citation>
    <scope>NUCLEOTIDE SEQUENCE [LARGE SCALE GENOMIC DNA]</scope>
    <source>
        <strain evidence="3 6">N1-1</strain>
        <strain evidence="4 5">N1-3</strain>
    </source>
</reference>
<dbReference type="InterPro" id="IPR021741">
    <property type="entry name" value="DUF3311"/>
</dbReference>
<keyword evidence="2" id="KW-0812">Transmembrane</keyword>
<dbReference type="Pfam" id="PF11755">
    <property type="entry name" value="DUF3311"/>
    <property type="match status" value="1"/>
</dbReference>
<name>A0ABV6VEC9_9ACTN</name>
<accession>A0ABV6VEC9</accession>
<evidence type="ECO:0000313" key="4">
    <source>
        <dbReference type="EMBL" id="MFC1432916.1"/>
    </source>
</evidence>
<protein>
    <submittedName>
        <fullName evidence="3">DUF3311 domain-containing protein</fullName>
    </submittedName>
</protein>
<dbReference type="PANTHER" id="PTHR40034">
    <property type="entry name" value="BSL5891 PROTEIN"/>
    <property type="match status" value="1"/>
</dbReference>
<feature type="transmembrane region" description="Helical" evidence="2">
    <location>
        <begin position="21"/>
        <end position="41"/>
    </location>
</feature>
<evidence type="ECO:0000313" key="3">
    <source>
        <dbReference type="EMBL" id="MFC1412077.1"/>
    </source>
</evidence>
<keyword evidence="6" id="KW-1185">Reference proteome</keyword>
<sequence>MADTAPPSAPARLPVVTPTRIACAVLLAAPFVALIWVSSYSRLDPALLGIPFFYWYQLAWVVVSALFTGAAYLLVRREEKRRGAVSAGETAGESAGEGAAG</sequence>
<dbReference type="EMBL" id="JBHEZX010000010">
    <property type="protein sequence ID" value="MFC1412077.1"/>
    <property type="molecule type" value="Genomic_DNA"/>
</dbReference>
<evidence type="ECO:0000256" key="1">
    <source>
        <dbReference type="SAM" id="MobiDB-lite"/>
    </source>
</evidence>
<gene>
    <name evidence="4" type="ORF">ACEZDB_19940</name>
    <name evidence="3" type="ORF">ACEZDG_22685</name>
</gene>
<keyword evidence="2" id="KW-0472">Membrane</keyword>
<dbReference type="Proteomes" id="UP001592530">
    <property type="component" value="Unassembled WGS sequence"/>
</dbReference>
<dbReference type="PANTHER" id="PTHR40034:SF1">
    <property type="entry name" value="BSL5891 PROTEIN"/>
    <property type="match status" value="1"/>
</dbReference>
<dbReference type="Proteomes" id="UP001592582">
    <property type="component" value="Unassembled WGS sequence"/>
</dbReference>
<organism evidence="3 6">
    <name type="scientific">Streptacidiphilus alkalitolerans</name>
    <dbReference type="NCBI Taxonomy" id="3342712"/>
    <lineage>
        <taxon>Bacteria</taxon>
        <taxon>Bacillati</taxon>
        <taxon>Actinomycetota</taxon>
        <taxon>Actinomycetes</taxon>
        <taxon>Kitasatosporales</taxon>
        <taxon>Streptomycetaceae</taxon>
        <taxon>Streptacidiphilus</taxon>
    </lineage>
</organism>
<keyword evidence="2" id="KW-1133">Transmembrane helix</keyword>
<feature type="transmembrane region" description="Helical" evidence="2">
    <location>
        <begin position="53"/>
        <end position="75"/>
    </location>
</feature>
<evidence type="ECO:0000313" key="5">
    <source>
        <dbReference type="Proteomes" id="UP001592530"/>
    </source>
</evidence>
<dbReference type="EMBL" id="JBHEZY010000007">
    <property type="protein sequence ID" value="MFC1432916.1"/>
    <property type="molecule type" value="Genomic_DNA"/>
</dbReference>
<feature type="compositionally biased region" description="Low complexity" evidence="1">
    <location>
        <begin position="84"/>
        <end position="101"/>
    </location>
</feature>
<evidence type="ECO:0000256" key="2">
    <source>
        <dbReference type="SAM" id="Phobius"/>
    </source>
</evidence>